<dbReference type="Proteomes" id="UP000462865">
    <property type="component" value="Unassembled WGS sequence"/>
</dbReference>
<evidence type="ECO:0000313" key="1">
    <source>
        <dbReference type="EMBL" id="MSA95927.1"/>
    </source>
</evidence>
<reference evidence="1 2" key="1">
    <citation type="journal article" date="2019" name="Nat. Med.">
        <title>A library of human gut bacterial isolates paired with longitudinal multiomics data enables mechanistic microbiome research.</title>
        <authorList>
            <person name="Poyet M."/>
            <person name="Groussin M."/>
            <person name="Gibbons S.M."/>
            <person name="Avila-Pacheco J."/>
            <person name="Jiang X."/>
            <person name="Kearney S.M."/>
            <person name="Perrotta A.R."/>
            <person name="Berdy B."/>
            <person name="Zhao S."/>
            <person name="Lieberman T.D."/>
            <person name="Swanson P.K."/>
            <person name="Smith M."/>
            <person name="Roesemann S."/>
            <person name="Alexander J.E."/>
            <person name="Rich S.A."/>
            <person name="Livny J."/>
            <person name="Vlamakis H."/>
            <person name="Clish C."/>
            <person name="Bullock K."/>
            <person name="Deik A."/>
            <person name="Scott J."/>
            <person name="Pierce K.A."/>
            <person name="Xavier R.J."/>
            <person name="Alm E.J."/>
        </authorList>
    </citation>
    <scope>NUCLEOTIDE SEQUENCE [LARGE SCALE GENOMIC DNA]</scope>
    <source>
        <strain evidence="1 2">BIOML-A1</strain>
    </source>
</reference>
<evidence type="ECO:0000313" key="2">
    <source>
        <dbReference type="Proteomes" id="UP000462865"/>
    </source>
</evidence>
<dbReference type="EMBL" id="WKZA01000083">
    <property type="protein sequence ID" value="MSA95927.1"/>
    <property type="molecule type" value="Genomic_DNA"/>
</dbReference>
<gene>
    <name evidence="1" type="ORF">GKG38_12865</name>
</gene>
<proteinExistence type="predicted"/>
<name>A0A7K0IE73_9ACTN</name>
<comment type="caution">
    <text evidence="1">The sequence shown here is derived from an EMBL/GenBank/DDBJ whole genome shotgun (WGS) entry which is preliminary data.</text>
</comment>
<protein>
    <submittedName>
        <fullName evidence="1">Uncharacterized protein</fullName>
    </submittedName>
</protein>
<sequence>MRLPGGVFEADKQVRVTTGSSKAEIASLTVQLPFAAADTGYRVLPALCIGKTMSEFMPEYDVELMIGNKTTSSFNVVIHRGSFALLGANSAWDVDLFIRGSLP</sequence>
<dbReference type="AlphaFoldDB" id="A0A7K0IE73"/>
<dbReference type="RefSeq" id="WP_154270777.1">
    <property type="nucleotide sequence ID" value="NZ_JAJCNT010000026.1"/>
</dbReference>
<organism evidence="1 2">
    <name type="scientific">Gordonibacter urolithinfaciens</name>
    <dbReference type="NCBI Taxonomy" id="1335613"/>
    <lineage>
        <taxon>Bacteria</taxon>
        <taxon>Bacillati</taxon>
        <taxon>Actinomycetota</taxon>
        <taxon>Coriobacteriia</taxon>
        <taxon>Eggerthellales</taxon>
        <taxon>Eggerthellaceae</taxon>
        <taxon>Gordonibacter</taxon>
    </lineage>
</organism>
<accession>A0A7K0IE73</accession>